<dbReference type="Proteomes" id="UP000596977">
    <property type="component" value="Unassembled WGS sequence"/>
</dbReference>
<dbReference type="Pfam" id="PF13614">
    <property type="entry name" value="AAA_31"/>
    <property type="match status" value="1"/>
</dbReference>
<dbReference type="EMBL" id="BMKB01000012">
    <property type="protein sequence ID" value="GGA64516.1"/>
    <property type="molecule type" value="Genomic_DNA"/>
</dbReference>
<organism evidence="2 3">
    <name type="scientific">Pelagibacterium lentulum</name>
    <dbReference type="NCBI Taxonomy" id="2029865"/>
    <lineage>
        <taxon>Bacteria</taxon>
        <taxon>Pseudomonadati</taxon>
        <taxon>Pseudomonadota</taxon>
        <taxon>Alphaproteobacteria</taxon>
        <taxon>Hyphomicrobiales</taxon>
        <taxon>Devosiaceae</taxon>
        <taxon>Pelagibacterium</taxon>
    </lineage>
</organism>
<proteinExistence type="predicted"/>
<dbReference type="SUPFAM" id="SSF52540">
    <property type="entry name" value="P-loop containing nucleoside triphosphate hydrolases"/>
    <property type="match status" value="1"/>
</dbReference>
<comment type="caution">
    <text evidence="2">The sequence shown here is derived from an EMBL/GenBank/DDBJ whole genome shotgun (WGS) entry which is preliminary data.</text>
</comment>
<keyword evidence="3" id="KW-1185">Reference proteome</keyword>
<protein>
    <submittedName>
        <fullName evidence="2">Plasmid partitioning protein RepA</fullName>
    </submittedName>
</protein>
<name>A0A916RPM5_9HYPH</name>
<dbReference type="CDD" id="cd02042">
    <property type="entry name" value="ParAB_family"/>
    <property type="match status" value="1"/>
</dbReference>
<dbReference type="NCBIfam" id="NF010443">
    <property type="entry name" value="PRK13869.1"/>
    <property type="match status" value="1"/>
</dbReference>
<reference evidence="2 3" key="1">
    <citation type="journal article" date="2014" name="Int. J. Syst. Evol. Microbiol.">
        <title>Complete genome sequence of Corynebacterium casei LMG S-19264T (=DSM 44701T), isolated from a smear-ripened cheese.</title>
        <authorList>
            <consortium name="US DOE Joint Genome Institute (JGI-PGF)"/>
            <person name="Walter F."/>
            <person name="Albersmeier A."/>
            <person name="Kalinowski J."/>
            <person name="Ruckert C."/>
        </authorList>
    </citation>
    <scope>NUCLEOTIDE SEQUENCE [LARGE SCALE GENOMIC DNA]</scope>
    <source>
        <strain evidence="2 3">CGMCC 1.15896</strain>
    </source>
</reference>
<evidence type="ECO:0000313" key="2">
    <source>
        <dbReference type="EMBL" id="GGA64516.1"/>
    </source>
</evidence>
<dbReference type="NCBIfam" id="TIGR03453">
    <property type="entry name" value="partition_RepA"/>
    <property type="match status" value="1"/>
</dbReference>
<dbReference type="InterPro" id="IPR050678">
    <property type="entry name" value="DNA_Partitioning_ATPase"/>
</dbReference>
<dbReference type="PANTHER" id="PTHR13696">
    <property type="entry name" value="P-LOOP CONTAINING NUCLEOSIDE TRIPHOSPHATE HYDROLASE"/>
    <property type="match status" value="1"/>
</dbReference>
<dbReference type="AlphaFoldDB" id="A0A916RPM5"/>
<dbReference type="InterPro" id="IPR025669">
    <property type="entry name" value="AAA_dom"/>
</dbReference>
<dbReference type="InterPro" id="IPR017818">
    <property type="entry name" value="Plasmid_partition_RepA"/>
</dbReference>
<evidence type="ECO:0000313" key="3">
    <source>
        <dbReference type="Proteomes" id="UP000596977"/>
    </source>
</evidence>
<feature type="domain" description="AAA" evidence="1">
    <location>
        <begin position="142"/>
        <end position="324"/>
    </location>
</feature>
<gene>
    <name evidence="2" type="ORF">GCM10011499_38740</name>
</gene>
<dbReference type="Gene3D" id="3.40.50.300">
    <property type="entry name" value="P-loop containing nucleotide triphosphate hydrolases"/>
    <property type="match status" value="1"/>
</dbReference>
<evidence type="ECO:0000259" key="1">
    <source>
        <dbReference type="Pfam" id="PF13614"/>
    </source>
</evidence>
<dbReference type="PANTHER" id="PTHR13696:SF52">
    <property type="entry name" value="PARA FAMILY PROTEIN CT_582"/>
    <property type="match status" value="1"/>
</dbReference>
<dbReference type="InterPro" id="IPR027417">
    <property type="entry name" value="P-loop_NTPase"/>
</dbReference>
<sequence length="422" mass="47552">MGIAHTGARLAYWSNMALFSYSGDKAEMAFLPSFEFDDKILAQGAEISRKLDQLRVEKFPTEGQKTLRRFSMAEVAHYLGISPNNLKRLHLEKKGPEPFVVAGGRRFYSAEQMTELRDYLDKHGRSDSKKYVPYRKPGEKLQVIAVVNFKGGSGKTTTTAHLAQHLALTGHRVLTVDLDPQASLSALHGFQPELDKNPSLYNSIRYEDAAPVEDVIRKTNFPLLDIIPANLELQEYEYETPLAMQSPSQEGKRFFTRIAKALDSVSDRYDVVVIDCPPQLGYLTLSALSASTSVLITVHPQMLDLMSMSQFLLMLGNIMQSIKKAGAQVQLDWLRYLITRYEPTDIPQAQMVGFMQSMLAEEILKNPMLKSTAISDAGLTKQTLYEVERSNFNRDTYDRAIDSMDAVNFEIQGLIHQAWGRL</sequence>
<accession>A0A916RPM5</accession>